<dbReference type="OrthoDB" id="10374794at2759"/>
<proteinExistence type="predicted"/>
<sequence>MHCDAAWQGSDEECRQLAEKVLVSTGLLARLNNLGGKKEHSEEPFSAGAWLSHGDGDLEPLQDYLLGADPDEKAMRQLETDHRFKQAERARAEDIGLEVWRVKSLDPVKSRLLPSSEGQQFGEFSAGEVLIAAE</sequence>
<keyword evidence="3" id="KW-1185">Reference proteome</keyword>
<feature type="non-terminal residue" evidence="1">
    <location>
        <position position="1"/>
    </location>
</feature>
<reference evidence="2" key="2">
    <citation type="submission" date="2024-04" db="EMBL/GenBank/DDBJ databases">
        <authorList>
            <person name="Chen Y."/>
            <person name="Shah S."/>
            <person name="Dougan E. K."/>
            <person name="Thang M."/>
            <person name="Chan C."/>
        </authorList>
    </citation>
    <scope>NUCLEOTIDE SEQUENCE [LARGE SCALE GENOMIC DNA]</scope>
</reference>
<organism evidence="1">
    <name type="scientific">Cladocopium goreaui</name>
    <dbReference type="NCBI Taxonomy" id="2562237"/>
    <lineage>
        <taxon>Eukaryota</taxon>
        <taxon>Sar</taxon>
        <taxon>Alveolata</taxon>
        <taxon>Dinophyceae</taxon>
        <taxon>Suessiales</taxon>
        <taxon>Symbiodiniaceae</taxon>
        <taxon>Cladocopium</taxon>
    </lineage>
</organism>
<evidence type="ECO:0000313" key="3">
    <source>
        <dbReference type="Proteomes" id="UP001152797"/>
    </source>
</evidence>
<name>A0A9P1DT16_9DINO</name>
<dbReference type="EMBL" id="CAMXCT030006275">
    <property type="protein sequence ID" value="CAL4801610.1"/>
    <property type="molecule type" value="Genomic_DNA"/>
</dbReference>
<accession>A0A9P1DT16</accession>
<protein>
    <submittedName>
        <fullName evidence="1">Uncharacterized protein</fullName>
    </submittedName>
</protein>
<dbReference type="EMBL" id="CAMXCT020006275">
    <property type="protein sequence ID" value="CAL1167673.1"/>
    <property type="molecule type" value="Genomic_DNA"/>
</dbReference>
<dbReference type="Proteomes" id="UP001152797">
    <property type="component" value="Unassembled WGS sequence"/>
</dbReference>
<dbReference type="AlphaFoldDB" id="A0A9P1DT16"/>
<dbReference type="EMBL" id="CAMXCT010006275">
    <property type="protein sequence ID" value="CAI4014298.1"/>
    <property type="molecule type" value="Genomic_DNA"/>
</dbReference>
<gene>
    <name evidence="1" type="ORF">C1SCF055_LOCUS39209</name>
</gene>
<evidence type="ECO:0000313" key="1">
    <source>
        <dbReference type="EMBL" id="CAI4014298.1"/>
    </source>
</evidence>
<comment type="caution">
    <text evidence="1">The sequence shown here is derived from an EMBL/GenBank/DDBJ whole genome shotgun (WGS) entry which is preliminary data.</text>
</comment>
<reference evidence="1" key="1">
    <citation type="submission" date="2022-10" db="EMBL/GenBank/DDBJ databases">
        <authorList>
            <person name="Chen Y."/>
            <person name="Dougan E. K."/>
            <person name="Chan C."/>
            <person name="Rhodes N."/>
            <person name="Thang M."/>
        </authorList>
    </citation>
    <scope>NUCLEOTIDE SEQUENCE</scope>
</reference>
<evidence type="ECO:0000313" key="2">
    <source>
        <dbReference type="EMBL" id="CAL1167673.1"/>
    </source>
</evidence>